<evidence type="ECO:0000256" key="5">
    <source>
        <dbReference type="ARBA" id="ARBA00022781"/>
    </source>
</evidence>
<keyword evidence="4 10" id="KW-0813">Transport</keyword>
<dbReference type="GO" id="GO:0042777">
    <property type="term" value="P:proton motive force-driven plasma membrane ATP synthesis"/>
    <property type="evidence" value="ECO:0007669"/>
    <property type="project" value="UniProtKB-UniRule"/>
</dbReference>
<comment type="subunit">
    <text evidence="10">F-type ATPases have 2 components, CF(1) - the catalytic core - and CF(0) - the membrane proton channel. CF(1) has five subunits: alpha(3), beta(3), gamma(1), delta(1), epsilon(1). CF(0) has three main subunits: a, b and c.</text>
</comment>
<keyword evidence="7 10" id="KW-0472">Membrane</keyword>
<comment type="function">
    <text evidence="1 10">Produces ATP from ADP in the presence of a proton gradient across the membrane. The gamma chain is believed to be important in regulating ATPase activity and the flow of protons through the CF(0) complex.</text>
</comment>
<sequence length="300" mass="34540">MASGKEIKWRIKTVKNTAKITKAMELISTVKMKKAQDSVLSSRPFAIEAIKILKEVGDSLKESIYLAGPKRKNKKELIVIISSNKWLCWGYNVNVFKKAAAYIKENKDKQFDFITVGKKSQDFVAKTWGNLLEDYSEAIKDNIEISDSKLVSKNLVAKYASWEYDKIIVIYSYYYSAITQKALAKQFLAIDKEDIIDYLENIVWVKAEDRWASKEYKIEPNKETIANEVIPMILDMMFYEILLEAKASEHASRMVAMKNAKDSAWKKVFELTLTYNKARQASITKEISEIVSWVESMKDS</sequence>
<keyword evidence="10" id="KW-1003">Cell membrane</keyword>
<proteinExistence type="inferred from homology"/>
<comment type="subcellular location">
    <subcellularLocation>
        <location evidence="10">Cell membrane</location>
        <topology evidence="10">Peripheral membrane protein</topology>
    </subcellularLocation>
    <subcellularLocation>
        <location evidence="2">Membrane</location>
        <topology evidence="2">Peripheral membrane protein</topology>
    </subcellularLocation>
</comment>
<keyword evidence="6 10" id="KW-0406">Ion transport</keyword>
<dbReference type="GO" id="GO:0045259">
    <property type="term" value="C:proton-transporting ATP synthase complex"/>
    <property type="evidence" value="ECO:0007669"/>
    <property type="project" value="UniProtKB-KW"/>
</dbReference>
<dbReference type="InterPro" id="IPR000131">
    <property type="entry name" value="ATP_synth_F1_gsu"/>
</dbReference>
<dbReference type="NCBIfam" id="TIGR01146">
    <property type="entry name" value="ATPsyn_F1gamma"/>
    <property type="match status" value="1"/>
</dbReference>
<dbReference type="Gene3D" id="1.10.287.80">
    <property type="entry name" value="ATP synthase, gamma subunit, helix hairpin domain"/>
    <property type="match status" value="1"/>
</dbReference>
<dbReference type="GO" id="GO:0005886">
    <property type="term" value="C:plasma membrane"/>
    <property type="evidence" value="ECO:0007669"/>
    <property type="project" value="UniProtKB-SubCell"/>
</dbReference>
<dbReference type="InterPro" id="IPR035968">
    <property type="entry name" value="ATP_synth_F1_ATPase_gsu"/>
</dbReference>
<dbReference type="HAMAP" id="MF_00815">
    <property type="entry name" value="ATP_synth_gamma_bact"/>
    <property type="match status" value="1"/>
</dbReference>
<evidence type="ECO:0000256" key="7">
    <source>
        <dbReference type="ARBA" id="ARBA00023136"/>
    </source>
</evidence>
<dbReference type="GO" id="GO:0046933">
    <property type="term" value="F:proton-transporting ATP synthase activity, rotational mechanism"/>
    <property type="evidence" value="ECO:0007669"/>
    <property type="project" value="UniProtKB-UniRule"/>
</dbReference>
<comment type="caution">
    <text evidence="11">The sequence shown here is derived from an EMBL/GenBank/DDBJ whole genome shotgun (WGS) entry which is preliminary data.</text>
</comment>
<evidence type="ECO:0000256" key="9">
    <source>
        <dbReference type="ARBA" id="ARBA00023310"/>
    </source>
</evidence>
<dbReference type="SUPFAM" id="SSF52943">
    <property type="entry name" value="ATP synthase (F1-ATPase), gamma subunit"/>
    <property type="match status" value="1"/>
</dbReference>
<dbReference type="Gene3D" id="3.40.1380.10">
    <property type="match status" value="1"/>
</dbReference>
<comment type="similarity">
    <text evidence="3 10">Belongs to the ATPase gamma chain family.</text>
</comment>
<gene>
    <name evidence="10" type="primary">atpG</name>
    <name evidence="11" type="ORF">ACD_2C00073G0035</name>
</gene>
<dbReference type="CDD" id="cd12151">
    <property type="entry name" value="F1-ATPase_gamma"/>
    <property type="match status" value="1"/>
</dbReference>
<dbReference type="Pfam" id="PF00231">
    <property type="entry name" value="ATP-synt"/>
    <property type="match status" value="1"/>
</dbReference>
<reference evidence="11" key="1">
    <citation type="journal article" date="2012" name="Science">
        <title>Fermentation, hydrogen, and sulfur metabolism in multiple uncultivated bacterial phyla.</title>
        <authorList>
            <person name="Wrighton K.C."/>
            <person name="Thomas B.C."/>
            <person name="Sharon I."/>
            <person name="Miller C.S."/>
            <person name="Castelle C.J."/>
            <person name="VerBerkmoes N.C."/>
            <person name="Wilkins M.J."/>
            <person name="Hettich R.L."/>
            <person name="Lipton M.S."/>
            <person name="Williams K.H."/>
            <person name="Long P.E."/>
            <person name="Banfield J.F."/>
        </authorList>
    </citation>
    <scope>NUCLEOTIDE SEQUENCE [LARGE SCALE GENOMIC DNA]</scope>
</reference>
<keyword evidence="5 10" id="KW-0375">Hydrogen ion transport</keyword>
<organism evidence="11">
    <name type="scientific">uncultured bacterium</name>
    <name type="common">gcode 4</name>
    <dbReference type="NCBI Taxonomy" id="1234023"/>
    <lineage>
        <taxon>Bacteria</taxon>
        <taxon>environmental samples</taxon>
    </lineage>
</organism>
<evidence type="ECO:0000256" key="3">
    <source>
        <dbReference type="ARBA" id="ARBA00007681"/>
    </source>
</evidence>
<dbReference type="AlphaFoldDB" id="K2G6I9"/>
<evidence type="ECO:0000256" key="1">
    <source>
        <dbReference type="ARBA" id="ARBA00003456"/>
    </source>
</evidence>
<dbReference type="GO" id="GO:0005524">
    <property type="term" value="F:ATP binding"/>
    <property type="evidence" value="ECO:0007669"/>
    <property type="project" value="UniProtKB-UniRule"/>
</dbReference>
<dbReference type="PRINTS" id="PR00126">
    <property type="entry name" value="ATPASEGAMMA"/>
</dbReference>
<name>K2G6I9_9BACT</name>
<evidence type="ECO:0000313" key="11">
    <source>
        <dbReference type="EMBL" id="EKE29947.1"/>
    </source>
</evidence>
<dbReference type="PANTHER" id="PTHR11693">
    <property type="entry name" value="ATP SYNTHASE GAMMA CHAIN"/>
    <property type="match status" value="1"/>
</dbReference>
<accession>K2G6I9</accession>
<keyword evidence="8 10" id="KW-0139">CF(1)</keyword>
<evidence type="ECO:0000256" key="10">
    <source>
        <dbReference type="HAMAP-Rule" id="MF_00815"/>
    </source>
</evidence>
<evidence type="ECO:0000256" key="8">
    <source>
        <dbReference type="ARBA" id="ARBA00023196"/>
    </source>
</evidence>
<dbReference type="EMBL" id="AMFJ01000073">
    <property type="protein sequence ID" value="EKE29947.1"/>
    <property type="molecule type" value="Genomic_DNA"/>
</dbReference>
<dbReference type="PANTHER" id="PTHR11693:SF22">
    <property type="entry name" value="ATP SYNTHASE SUBUNIT GAMMA, MITOCHONDRIAL"/>
    <property type="match status" value="1"/>
</dbReference>
<evidence type="ECO:0000256" key="6">
    <source>
        <dbReference type="ARBA" id="ARBA00023065"/>
    </source>
</evidence>
<evidence type="ECO:0000256" key="4">
    <source>
        <dbReference type="ARBA" id="ARBA00022448"/>
    </source>
</evidence>
<protein>
    <recommendedName>
        <fullName evidence="10">ATP synthase gamma chain</fullName>
    </recommendedName>
    <alternativeName>
        <fullName evidence="10">ATP synthase F1 sector gamma subunit</fullName>
    </alternativeName>
    <alternativeName>
        <fullName evidence="10">F-ATPase gamma subunit</fullName>
    </alternativeName>
</protein>
<keyword evidence="9 10" id="KW-0066">ATP synthesis</keyword>
<evidence type="ECO:0000256" key="2">
    <source>
        <dbReference type="ARBA" id="ARBA00004170"/>
    </source>
</evidence>